<dbReference type="Pfam" id="PF04565">
    <property type="entry name" value="RNA_pol_Rpb2_3"/>
    <property type="match status" value="1"/>
</dbReference>
<dbReference type="GO" id="GO:0003899">
    <property type="term" value="F:DNA-directed RNA polymerase activity"/>
    <property type="evidence" value="ECO:0007669"/>
    <property type="project" value="UniProtKB-EC"/>
</dbReference>
<comment type="subunit">
    <text evidence="7">The RNAP catalytic core consists of 2 alpha, 1 beta, 1 beta' and 1 omega subunit. When a sigma factor is associated with the core the holoenzyme is formed, which can initiate transcription.</text>
</comment>
<keyword evidence="1 7" id="KW-0240">DNA-directed RNA polymerase</keyword>
<evidence type="ECO:0000256" key="7">
    <source>
        <dbReference type="RuleBase" id="RU363031"/>
    </source>
</evidence>
<protein>
    <recommendedName>
        <fullName evidence="7">DNA-directed RNA polymerase subunit beta</fullName>
        <ecNumber evidence="7">2.7.7.6</ecNumber>
    </recommendedName>
</protein>
<keyword evidence="13" id="KW-1185">Reference proteome</keyword>
<dbReference type="PROSITE" id="PS01166">
    <property type="entry name" value="RNA_POL_BETA"/>
    <property type="match status" value="1"/>
</dbReference>
<evidence type="ECO:0000259" key="11">
    <source>
        <dbReference type="Pfam" id="PF04565"/>
    </source>
</evidence>
<comment type="catalytic activity">
    <reaction evidence="5 7">
        <text>RNA(n) + a ribonucleoside 5'-triphosphate = RNA(n+1) + diphosphate</text>
        <dbReference type="Rhea" id="RHEA:21248"/>
        <dbReference type="Rhea" id="RHEA-COMP:14527"/>
        <dbReference type="Rhea" id="RHEA-COMP:17342"/>
        <dbReference type="ChEBI" id="CHEBI:33019"/>
        <dbReference type="ChEBI" id="CHEBI:61557"/>
        <dbReference type="ChEBI" id="CHEBI:140395"/>
        <dbReference type="EC" id="2.7.7.6"/>
    </reaction>
</comment>
<feature type="domain" description="DNA-directed RNA polymerase subunit 2 hybrid-binding" evidence="9">
    <location>
        <begin position="647"/>
        <end position="1243"/>
    </location>
</feature>
<dbReference type="Gene3D" id="3.90.1100.10">
    <property type="match status" value="1"/>
</dbReference>
<dbReference type="Gene3D" id="2.40.50.150">
    <property type="match status" value="1"/>
</dbReference>
<evidence type="ECO:0000256" key="2">
    <source>
        <dbReference type="ARBA" id="ARBA00022679"/>
    </source>
</evidence>
<proteinExistence type="inferred from homology"/>
<dbReference type="Pfam" id="PF00562">
    <property type="entry name" value="RNA_pol_Rpb2_6"/>
    <property type="match status" value="1"/>
</dbReference>
<evidence type="ECO:0000259" key="10">
    <source>
        <dbReference type="Pfam" id="PF04560"/>
    </source>
</evidence>
<dbReference type="InterPro" id="IPR007641">
    <property type="entry name" value="RNA_pol_Rpb2_7"/>
</dbReference>
<evidence type="ECO:0000313" key="12">
    <source>
        <dbReference type="EMBL" id="PIM96020.1"/>
    </source>
</evidence>
<dbReference type="GO" id="GO:0000428">
    <property type="term" value="C:DNA-directed RNA polymerase complex"/>
    <property type="evidence" value="ECO:0007669"/>
    <property type="project" value="UniProtKB-KW"/>
</dbReference>
<evidence type="ECO:0000256" key="6">
    <source>
        <dbReference type="RuleBase" id="RU000434"/>
    </source>
</evidence>
<dbReference type="InterPro" id="IPR014724">
    <property type="entry name" value="RNA_pol_RPB2_OB-fold"/>
</dbReference>
<evidence type="ECO:0000256" key="5">
    <source>
        <dbReference type="ARBA" id="ARBA00048552"/>
    </source>
</evidence>
<reference evidence="12" key="1">
    <citation type="submission" date="2017-09" db="EMBL/GenBank/DDBJ databases">
        <authorList>
            <person name="Campbell M.A."/>
            <person name="Lukasik P."/>
            <person name="Simon C."/>
            <person name="McCutcheon J.P."/>
        </authorList>
    </citation>
    <scope>NUCLEOTIDE SEQUENCE [LARGE SCALE GENOMIC DNA]</scope>
    <source>
        <strain evidence="12">MAGTDC</strain>
    </source>
</reference>
<dbReference type="Gene3D" id="3.90.1800.10">
    <property type="entry name" value="RNA polymerase alpha subunit dimerisation domain"/>
    <property type="match status" value="1"/>
</dbReference>
<organism evidence="12 13">
    <name type="scientific">Candidatus Hodgkinia cicadicola</name>
    <dbReference type="NCBI Taxonomy" id="573658"/>
    <lineage>
        <taxon>Bacteria</taxon>
        <taxon>Pseudomonadati</taxon>
        <taxon>Pseudomonadota</taxon>
        <taxon>Alphaproteobacteria</taxon>
        <taxon>Hyphomicrobiales</taxon>
        <taxon>Candidatus Hodgkinia</taxon>
    </lineage>
</organism>
<accession>A0ABX4MGZ6</accession>
<dbReference type="InterPro" id="IPR042107">
    <property type="entry name" value="DNA-dir_RNA_pol_bsu_ext_1_sf"/>
</dbReference>
<dbReference type="Gene3D" id="2.40.50.100">
    <property type="match status" value="1"/>
</dbReference>
<evidence type="ECO:0000256" key="4">
    <source>
        <dbReference type="ARBA" id="ARBA00023163"/>
    </source>
</evidence>
<dbReference type="RefSeq" id="WP_146656789.1">
    <property type="nucleotide sequence ID" value="NZ_CM008792.1"/>
</dbReference>
<comment type="caution">
    <text evidence="12">The sequence shown here is derived from an EMBL/GenBank/DDBJ whole genome shotgun (WGS) entry which is preliminary data.</text>
</comment>
<feature type="compositionally biased region" description="Polar residues" evidence="8">
    <location>
        <begin position="834"/>
        <end position="843"/>
    </location>
</feature>
<sequence>MTGNEERIMKDRISLSGIIGTEPVTNSRGIQQRLYNNVLWGCYNNEGIKISKLKLNLQGLFPFDNGRWSLEYTKVETYVLSRNTTAFDLDLEVIQYRSHTKMVYVFHRWRLNIPLMVLPTLTKDDAVHVDGIKKTLITQMVRDDSVVFDQQNGVINLTTKSLKHLIIHGSRIKHGDCNSDLFSTMLVFKSKYSHLLRNILESKLLVFYKTKWRYLRWNKTSSDMNGCVYGRRRLLRQTKEMVGCCSKNKVVCAGVVTNQFWHVIINMGDELDLAINPVVKQVGVLRVVEVLKPLDLKLLRNIGKLISLNLCYRSDIVPENIRDVYLSLIGRCSLNDITCCDQSFGLDLLTKRDLILVWAKHVIKHTDLGPINCDIKTIKGSGDYLIDIVNNCLASMLNSWVESQSLEELNEEFTTDGNNMVISSLLTSSKHIQKRVDKYFNSSSFCQYLDQVNSLSELCHKHKLTCVGEDGLTSQNVDNYVRDTKTWHFGKICPIDSPEGQNIGLILSLSTYANVDVSGCIITRYFKVYNGLVSNNVVYLNYYDCKNLKVAISHWNDSKTWILCLYRNATVVVEKKFVDLSLITEAQVFSPAVCLIPFLGHNDPTRVLMAANMLKQAIPLLKPQVPLIGTGEEHTIMQNTRANVTTRNDGMVISADSSKVVVYESDRCKHRVYILPTINKSNQEMCQRVRTVVNPGQMLRSGDVIAECQSSCNGQMSLGANLLVAFMCWHGYNFEDSVILSENVINKGIFDSLHIIDLETTVMKTEHGDEWLSADITGIPMKYRRCLDSNGIVKVGSNVREGDVLVGKLVLRKDIHDEDGVFLKVGMGVGLNKSHSNDGNRNTIEVKSDQTDDLGNSDKATVGSGNDKLDGNGLIKNIGDNNMGYNIDGIDDGDGKDESNGQTSNVSLRVPNGIEYATVMEVERVKPNEGRDGYDGAYEEYLFYLNVATKKYIKRCSALSWGNMIDYFSVKSSFISEDKHIQKGLDLLFKHYLSYINKIGNELLKKITKRLNSTDPNDGSKVLEVIKVKLLVKKSIKVGDKICGRHGNKGVISMIVPKEDMPFMADGTPIDIILNPLGVPSRMNLGQILEANFGLISYKLGLEFKHVLNMYNKTNNDHVLGMVIPKLTEIYPNIKHLTKETILTLLNELSNGVWISCSLFNSSVNQDIKMFDKRLFIPDLNINGHNGQLQLYDGVTGLALRNKTTVGIIYMFKLNHLVVDKIHARSTGPYSIVVQQPLKGKSHKGGQRLGEMEVWALQSYGVAYFLRESTTVRCDDMLARNEIQQNILHGNLRYKAYQNEGIFVLIKELFAMCIDIKLTDQ</sequence>
<evidence type="ECO:0000313" key="13">
    <source>
        <dbReference type="Proteomes" id="UP000230981"/>
    </source>
</evidence>
<dbReference type="InterPro" id="IPR007120">
    <property type="entry name" value="DNA-dir_RNAP_su2_dom"/>
</dbReference>
<evidence type="ECO:0000259" key="9">
    <source>
        <dbReference type="Pfam" id="PF00562"/>
    </source>
</evidence>
<evidence type="ECO:0000256" key="3">
    <source>
        <dbReference type="ARBA" id="ARBA00022695"/>
    </source>
</evidence>
<dbReference type="EC" id="2.7.7.6" evidence="7"/>
<comment type="similarity">
    <text evidence="6">Belongs to the RNA polymerase beta chain family.</text>
</comment>
<dbReference type="Pfam" id="PF04560">
    <property type="entry name" value="RNA_pol_Rpb2_7"/>
    <property type="match status" value="1"/>
</dbReference>
<dbReference type="InterPro" id="IPR007121">
    <property type="entry name" value="RNA_pol_bsu_CS"/>
</dbReference>
<dbReference type="PANTHER" id="PTHR20856">
    <property type="entry name" value="DNA-DIRECTED RNA POLYMERASE I SUBUNIT 2"/>
    <property type="match status" value="1"/>
</dbReference>
<comment type="function">
    <text evidence="7">DNA-dependent RNA polymerase catalyzes the transcription of DNA into RNA using the four ribonucleoside triphosphates as substrates.</text>
</comment>
<keyword evidence="2 7" id="KW-0808">Transferase</keyword>
<evidence type="ECO:0000256" key="8">
    <source>
        <dbReference type="SAM" id="MobiDB-lite"/>
    </source>
</evidence>
<gene>
    <name evidence="12" type="primary">rpoB</name>
    <name evidence="12" type="ORF">magtdc_58</name>
</gene>
<dbReference type="Gene3D" id="2.40.270.10">
    <property type="entry name" value="DNA-directed RNA polymerase, subunit 2, domain 6"/>
    <property type="match status" value="2"/>
</dbReference>
<feature type="region of interest" description="Disordered" evidence="8">
    <location>
        <begin position="834"/>
        <end position="865"/>
    </location>
</feature>
<dbReference type="InterPro" id="IPR015712">
    <property type="entry name" value="DNA-dir_RNA_pol_su2"/>
</dbReference>
<keyword evidence="4 7" id="KW-0804">Transcription</keyword>
<dbReference type="EMBL" id="NXGO01000006">
    <property type="protein sequence ID" value="PIM96020.1"/>
    <property type="molecule type" value="Genomic_DNA"/>
</dbReference>
<dbReference type="SUPFAM" id="SSF64484">
    <property type="entry name" value="beta and beta-prime subunits of DNA dependent RNA-polymerase"/>
    <property type="match status" value="1"/>
</dbReference>
<dbReference type="Proteomes" id="UP000230981">
    <property type="component" value="Unassembled WGS sequence"/>
</dbReference>
<feature type="domain" description="RNA polymerase Rpb2" evidence="11">
    <location>
        <begin position="447"/>
        <end position="515"/>
    </location>
</feature>
<keyword evidence="3 7" id="KW-0548">Nucleotidyltransferase</keyword>
<dbReference type="InterPro" id="IPR007645">
    <property type="entry name" value="RNA_pol_Rpb2_3"/>
</dbReference>
<feature type="domain" description="RNA polymerase Rpb2" evidence="10">
    <location>
        <begin position="1245"/>
        <end position="1320"/>
    </location>
</feature>
<name>A0ABX4MGZ6_9HYPH</name>
<evidence type="ECO:0000256" key="1">
    <source>
        <dbReference type="ARBA" id="ARBA00022478"/>
    </source>
</evidence>
<dbReference type="Gene3D" id="2.30.150.10">
    <property type="entry name" value="DNA-directed RNA polymerase, beta subunit, external 1 domain"/>
    <property type="match status" value="1"/>
</dbReference>
<dbReference type="InterPro" id="IPR037033">
    <property type="entry name" value="DNA-dir_RNAP_su2_hyb_sf"/>
</dbReference>